<gene>
    <name evidence="2" type="primary">PEG10</name>
</gene>
<proteinExistence type="predicted"/>
<dbReference type="EMBL" id="HADZ01017997">
    <property type="protein sequence ID" value="SBP81938.1"/>
    <property type="molecule type" value="Transcribed_RNA"/>
</dbReference>
<reference evidence="2" key="1">
    <citation type="submission" date="2016-05" db="EMBL/GenBank/DDBJ databases">
        <authorList>
            <person name="Lavstsen T."/>
            <person name="Jespersen J.S."/>
        </authorList>
    </citation>
    <scope>NUCLEOTIDE SEQUENCE</scope>
    <source>
        <tissue evidence="2">Brain</tissue>
    </source>
</reference>
<evidence type="ECO:0000256" key="1">
    <source>
        <dbReference type="SAM" id="MobiDB-lite"/>
    </source>
</evidence>
<dbReference type="AlphaFoldDB" id="A0A1A8CSB6"/>
<sequence length="80" mass="9054">LMDMFYQGLSDRIKDELATREFPGTLEGLEDLVTRIDVRLMERRRETTRGSTHASDRGPSLSGQAVSGTRTFVMLAASYW</sequence>
<reference evidence="2" key="2">
    <citation type="submission" date="2016-06" db="EMBL/GenBank/DDBJ databases">
        <title>The genome of a short-lived fish provides insights into sex chromosome evolution and the genetic control of aging.</title>
        <authorList>
            <person name="Reichwald K."/>
            <person name="Felder M."/>
            <person name="Petzold A."/>
            <person name="Koch P."/>
            <person name="Groth M."/>
            <person name="Platzer M."/>
        </authorList>
    </citation>
    <scope>NUCLEOTIDE SEQUENCE</scope>
    <source>
        <tissue evidence="2">Brain</tissue>
    </source>
</reference>
<organism evidence="2">
    <name type="scientific">Nothobranchius kadleci</name>
    <name type="common">African annual killifish</name>
    <dbReference type="NCBI Taxonomy" id="1051664"/>
    <lineage>
        <taxon>Eukaryota</taxon>
        <taxon>Metazoa</taxon>
        <taxon>Chordata</taxon>
        <taxon>Craniata</taxon>
        <taxon>Vertebrata</taxon>
        <taxon>Euteleostomi</taxon>
        <taxon>Actinopterygii</taxon>
        <taxon>Neopterygii</taxon>
        <taxon>Teleostei</taxon>
        <taxon>Neoteleostei</taxon>
        <taxon>Acanthomorphata</taxon>
        <taxon>Ovalentaria</taxon>
        <taxon>Atherinomorphae</taxon>
        <taxon>Cyprinodontiformes</taxon>
        <taxon>Nothobranchiidae</taxon>
        <taxon>Nothobranchius</taxon>
    </lineage>
</organism>
<protein>
    <submittedName>
        <fullName evidence="2">Paternally expressed 10</fullName>
    </submittedName>
</protein>
<accession>A0A1A8CSB6</accession>
<feature type="non-terminal residue" evidence="2">
    <location>
        <position position="1"/>
    </location>
</feature>
<feature type="non-terminal residue" evidence="2">
    <location>
        <position position="80"/>
    </location>
</feature>
<evidence type="ECO:0000313" key="2">
    <source>
        <dbReference type="EMBL" id="SBP81938.1"/>
    </source>
</evidence>
<name>A0A1A8CSB6_NOTKA</name>
<feature type="region of interest" description="Disordered" evidence="1">
    <location>
        <begin position="43"/>
        <end position="65"/>
    </location>
</feature>